<dbReference type="InterPro" id="IPR000914">
    <property type="entry name" value="SBP_5_dom"/>
</dbReference>
<organism evidence="6 7">
    <name type="scientific">Oceanibaculum indicum</name>
    <dbReference type="NCBI Taxonomy" id="526216"/>
    <lineage>
        <taxon>Bacteria</taxon>
        <taxon>Pseudomonadati</taxon>
        <taxon>Pseudomonadota</taxon>
        <taxon>Alphaproteobacteria</taxon>
        <taxon>Rhodospirillales</taxon>
        <taxon>Oceanibaculaceae</taxon>
        <taxon>Oceanibaculum</taxon>
    </lineage>
</organism>
<proteinExistence type="inferred from homology"/>
<dbReference type="InterPro" id="IPR039424">
    <property type="entry name" value="SBP_5"/>
</dbReference>
<evidence type="ECO:0000313" key="6">
    <source>
        <dbReference type="EMBL" id="RKQ69858.1"/>
    </source>
</evidence>
<comment type="subcellular location">
    <subcellularLocation>
        <location evidence="1">Periplasm</location>
    </subcellularLocation>
</comment>
<dbReference type="Pfam" id="PF00496">
    <property type="entry name" value="SBP_bac_5"/>
    <property type="match status" value="1"/>
</dbReference>
<dbReference type="SUPFAM" id="SSF53850">
    <property type="entry name" value="Periplasmic binding protein-like II"/>
    <property type="match status" value="1"/>
</dbReference>
<keyword evidence="3" id="KW-0813">Transport</keyword>
<comment type="caution">
    <text evidence="6">The sequence shown here is derived from an EMBL/GenBank/DDBJ whole genome shotgun (WGS) entry which is preliminary data.</text>
</comment>
<dbReference type="GO" id="GO:0043190">
    <property type="term" value="C:ATP-binding cassette (ABC) transporter complex"/>
    <property type="evidence" value="ECO:0007669"/>
    <property type="project" value="InterPro"/>
</dbReference>
<sequence length="597" mass="66549">MKERELRGLINKVKQGKLSRRGFITRMVMLGLTAPLASQMLLSSGVALAQGAMEYKPTKAGGGGTLKLLWWQGPTLLNPHFATGTKDQDGSRIFYEPLAAWAPDGTLIPILAAEIPTRENGGLSEDGKTVTWKLKQGVTWHDGQPFTADDCVFNWEYGRDPATASVTSGTYRDVEVEKVDTHTVKVMFSKPTPFWADAFVGNRGCLIPKHLFAEYAGAKSREAPANLAPVGTGPFKFVEFKPGDLVRGERNPNYHVPNMPYFDAIEMKGGGDAVSAARAVIQTGEYDYAWNMQVEDSILKRLEDGGRGKVIVFEGGSIEHIQLNNTDPWTEVEGGERSSMKTKHPFLTDPAVRQAMNLLVDRQSVQDHIYGRGGVATRNFLNNPERFRSSKTAFEFNVEKAIKILEDGGWKVGSGGIREKGGKQLKMVFQTSINAPRQKTQAIVKQACQKAGIELELKSITASVYFSSDVGNPDTYTKFYTDIQMYTTTQPQPDPALFMNQFTTWEISTMENKWQGRNITRWYNEDYDKLYRQAEGELDPVKRAALFIAMNDLVIENVVNIPVIYRPGVAAASTKLHCQPSGWDSSLWNVRSWYRDA</sequence>
<dbReference type="AlphaFoldDB" id="A0A420WFT8"/>
<accession>A0A420WFT8</accession>
<gene>
    <name evidence="6" type="ORF">BCL74_1792</name>
</gene>
<dbReference type="Gene3D" id="3.40.190.10">
    <property type="entry name" value="Periplasmic binding protein-like II"/>
    <property type="match status" value="1"/>
</dbReference>
<name>A0A420WFT8_9PROT</name>
<dbReference type="InterPro" id="IPR006311">
    <property type="entry name" value="TAT_signal"/>
</dbReference>
<dbReference type="Proteomes" id="UP000277424">
    <property type="component" value="Unassembled WGS sequence"/>
</dbReference>
<dbReference type="PIRSF" id="PIRSF002741">
    <property type="entry name" value="MppA"/>
    <property type="match status" value="1"/>
</dbReference>
<evidence type="ECO:0000256" key="4">
    <source>
        <dbReference type="ARBA" id="ARBA00022729"/>
    </source>
</evidence>
<dbReference type="EMBL" id="RBIG01000002">
    <property type="protein sequence ID" value="RKQ69858.1"/>
    <property type="molecule type" value="Genomic_DNA"/>
</dbReference>
<dbReference type="FunFam" id="3.10.105.10:FF:000006">
    <property type="entry name" value="Peptide ABC transporter substrate-binding protein"/>
    <property type="match status" value="1"/>
</dbReference>
<dbReference type="PANTHER" id="PTHR30290">
    <property type="entry name" value="PERIPLASMIC BINDING COMPONENT OF ABC TRANSPORTER"/>
    <property type="match status" value="1"/>
</dbReference>
<dbReference type="Gene3D" id="3.10.105.10">
    <property type="entry name" value="Dipeptide-binding Protein, Domain 3"/>
    <property type="match status" value="1"/>
</dbReference>
<dbReference type="GO" id="GO:0030288">
    <property type="term" value="C:outer membrane-bounded periplasmic space"/>
    <property type="evidence" value="ECO:0007669"/>
    <property type="project" value="UniProtKB-ARBA"/>
</dbReference>
<protein>
    <submittedName>
        <fullName evidence="6">Peptide/nickel transport system substrate-binding protein</fullName>
    </submittedName>
</protein>
<evidence type="ECO:0000259" key="5">
    <source>
        <dbReference type="Pfam" id="PF00496"/>
    </source>
</evidence>
<dbReference type="FunFam" id="3.40.190.10:FF:000251">
    <property type="entry name" value="Peptide ABC transporter substrate-binding protein"/>
    <property type="match status" value="1"/>
</dbReference>
<reference evidence="6 7" key="1">
    <citation type="submission" date="2018-10" db="EMBL/GenBank/DDBJ databases">
        <title>Comparative analysis of microorganisms from saline springs in Andes Mountain Range, Colombia.</title>
        <authorList>
            <person name="Rubin E."/>
        </authorList>
    </citation>
    <scope>NUCLEOTIDE SEQUENCE [LARGE SCALE GENOMIC DNA]</scope>
    <source>
        <strain evidence="6 7">USBA 36</strain>
    </source>
</reference>
<dbReference type="CDD" id="cd08513">
    <property type="entry name" value="PBP2_thermophilic_Hb8_like"/>
    <property type="match status" value="1"/>
</dbReference>
<evidence type="ECO:0000256" key="2">
    <source>
        <dbReference type="ARBA" id="ARBA00005695"/>
    </source>
</evidence>
<dbReference type="PROSITE" id="PS51318">
    <property type="entry name" value="TAT"/>
    <property type="match status" value="1"/>
</dbReference>
<evidence type="ECO:0000256" key="3">
    <source>
        <dbReference type="ARBA" id="ARBA00022448"/>
    </source>
</evidence>
<dbReference type="RefSeq" id="WP_121219299.1">
    <property type="nucleotide sequence ID" value="NZ_RBIG01000002.1"/>
</dbReference>
<evidence type="ECO:0000313" key="7">
    <source>
        <dbReference type="Proteomes" id="UP000277424"/>
    </source>
</evidence>
<feature type="domain" description="Solute-binding protein family 5" evidence="5">
    <location>
        <begin position="122"/>
        <end position="504"/>
    </location>
</feature>
<dbReference type="OrthoDB" id="9803988at2"/>
<dbReference type="PANTHER" id="PTHR30290:SF65">
    <property type="entry name" value="MONOACYL PHOSPHATIDYLINOSITOL TETRAMANNOSIDE-BINDING PROTEIN LPQW-RELATED"/>
    <property type="match status" value="1"/>
</dbReference>
<comment type="similarity">
    <text evidence="2">Belongs to the bacterial solute-binding protein 5 family.</text>
</comment>
<dbReference type="GO" id="GO:1904680">
    <property type="term" value="F:peptide transmembrane transporter activity"/>
    <property type="evidence" value="ECO:0007669"/>
    <property type="project" value="TreeGrafter"/>
</dbReference>
<dbReference type="InterPro" id="IPR030678">
    <property type="entry name" value="Peptide/Ni-bd"/>
</dbReference>
<evidence type="ECO:0000256" key="1">
    <source>
        <dbReference type="ARBA" id="ARBA00004418"/>
    </source>
</evidence>
<keyword evidence="4" id="KW-0732">Signal</keyword>
<dbReference type="GO" id="GO:0015833">
    <property type="term" value="P:peptide transport"/>
    <property type="evidence" value="ECO:0007669"/>
    <property type="project" value="TreeGrafter"/>
</dbReference>